<sequence>MFLQNLFLLSSVALPCYSQLAAEPSSGVTVGGGPGLTTLSDTGSTVSENVASYEGNVSNYHLGYSDSDFERPFAKYWNPEVQGMSDATQKGLSASPHASELGYLQLENGWSVAEDGTLMIAILTDIGNVTGEMYDWWFGWHLVESARYKLWHLQAHRYAWRTPNTLAWTATNASTLPSRYISSHSFIDEYIGNSASKLTVNFVAPSDASALAFDESTFADRGIETIVVGRLHSGAHTTNVTGHSYLAHQVRRTADGCRELRSRFWLEQYTEQAAHDMMAHYNIEMQHLASFLPALFEEFRDTA</sequence>
<keyword evidence="5" id="KW-0732">Signal</keyword>
<evidence type="ECO:0000256" key="3">
    <source>
        <dbReference type="ARBA" id="ARBA00022801"/>
    </source>
</evidence>
<dbReference type="EMBL" id="JAJVDC020000185">
    <property type="protein sequence ID" value="KAL1619559.1"/>
    <property type="molecule type" value="Genomic_DNA"/>
</dbReference>
<gene>
    <name evidence="7" type="ORF">SLS56_010053</name>
</gene>
<evidence type="ECO:0000256" key="5">
    <source>
        <dbReference type="SAM" id="SignalP"/>
    </source>
</evidence>
<keyword evidence="3" id="KW-0378">Hydrolase</keyword>
<feature type="signal peptide" evidence="5">
    <location>
        <begin position="1"/>
        <end position="18"/>
    </location>
</feature>
<protein>
    <recommendedName>
        <fullName evidence="6">DAPG hydrolase PhiG domain-containing protein</fullName>
    </recommendedName>
</protein>
<feature type="chain" id="PRO_5045909843" description="DAPG hydrolase PhiG domain-containing protein" evidence="5">
    <location>
        <begin position="19"/>
        <end position="303"/>
    </location>
</feature>
<reference evidence="7 8" key="1">
    <citation type="submission" date="2024-02" db="EMBL/GenBank/DDBJ databases">
        <title>De novo assembly and annotation of 12 fungi associated with fruit tree decline syndrome in Ontario, Canada.</title>
        <authorList>
            <person name="Sulman M."/>
            <person name="Ellouze W."/>
            <person name="Ilyukhin E."/>
        </authorList>
    </citation>
    <scope>NUCLEOTIDE SEQUENCE [LARGE SCALE GENOMIC DNA]</scope>
    <source>
        <strain evidence="7 8">M1-105</strain>
    </source>
</reference>
<dbReference type="Pfam" id="PF18089">
    <property type="entry name" value="DAPG_hydrolase"/>
    <property type="match status" value="1"/>
</dbReference>
<comment type="caution">
    <text evidence="7">The sequence shown here is derived from an EMBL/GenBank/DDBJ whole genome shotgun (WGS) entry which is preliminary data.</text>
</comment>
<evidence type="ECO:0000256" key="2">
    <source>
        <dbReference type="ARBA" id="ARBA00022723"/>
    </source>
</evidence>
<evidence type="ECO:0000313" key="8">
    <source>
        <dbReference type="Proteomes" id="UP001521116"/>
    </source>
</evidence>
<dbReference type="InterPro" id="IPR041526">
    <property type="entry name" value="DAPG_hydrolase"/>
</dbReference>
<dbReference type="Proteomes" id="UP001521116">
    <property type="component" value="Unassembled WGS sequence"/>
</dbReference>
<keyword evidence="2" id="KW-0479">Metal-binding</keyword>
<name>A0ABR3SFJ7_9PEZI</name>
<evidence type="ECO:0000256" key="1">
    <source>
        <dbReference type="ARBA" id="ARBA00001947"/>
    </source>
</evidence>
<accession>A0ABR3SFJ7</accession>
<proteinExistence type="predicted"/>
<feature type="domain" description="DAPG hydrolase PhiG" evidence="6">
    <location>
        <begin position="100"/>
        <end position="297"/>
    </location>
</feature>
<comment type="cofactor">
    <cofactor evidence="1">
        <name>Zn(2+)</name>
        <dbReference type="ChEBI" id="CHEBI:29105"/>
    </cofactor>
</comment>
<evidence type="ECO:0000256" key="4">
    <source>
        <dbReference type="ARBA" id="ARBA00022833"/>
    </source>
</evidence>
<organism evidence="7 8">
    <name type="scientific">Neofusicoccum ribis</name>
    <dbReference type="NCBI Taxonomy" id="45134"/>
    <lineage>
        <taxon>Eukaryota</taxon>
        <taxon>Fungi</taxon>
        <taxon>Dikarya</taxon>
        <taxon>Ascomycota</taxon>
        <taxon>Pezizomycotina</taxon>
        <taxon>Dothideomycetes</taxon>
        <taxon>Dothideomycetes incertae sedis</taxon>
        <taxon>Botryosphaeriales</taxon>
        <taxon>Botryosphaeriaceae</taxon>
        <taxon>Neofusicoccum</taxon>
    </lineage>
</organism>
<evidence type="ECO:0000313" key="7">
    <source>
        <dbReference type="EMBL" id="KAL1619559.1"/>
    </source>
</evidence>
<evidence type="ECO:0000259" key="6">
    <source>
        <dbReference type="Pfam" id="PF18089"/>
    </source>
</evidence>
<keyword evidence="4" id="KW-0862">Zinc</keyword>
<keyword evidence="8" id="KW-1185">Reference proteome</keyword>